<evidence type="ECO:0000256" key="3">
    <source>
        <dbReference type="SAM" id="SignalP"/>
    </source>
</evidence>
<accession>A0A816H0J5</accession>
<comment type="caution">
    <text evidence="4">The sequence shown here is derived from an EMBL/GenBank/DDBJ whole genome shotgun (WGS) entry which is preliminary data.</text>
</comment>
<dbReference type="Proteomes" id="UP000663828">
    <property type="component" value="Unassembled WGS sequence"/>
</dbReference>
<dbReference type="SUPFAM" id="SSF57302">
    <property type="entry name" value="Snake toxin-like"/>
    <property type="match status" value="1"/>
</dbReference>
<dbReference type="InterPro" id="IPR050975">
    <property type="entry name" value="Sleep_regulator"/>
</dbReference>
<sequence>MQLVYLVLFLALIPTITTLRCYQCNSLEVAACANAEDDNLAQFAKDCPQPSSGDLYCRKIVQIVNKEKSIVRSCGLKKGTKDCYKTAGVNHASVCSCQGDLCNSAPSSNRQQQWMTIVSSIMVVAVSMIFVR</sequence>
<dbReference type="GO" id="GO:0032222">
    <property type="term" value="P:regulation of synaptic transmission, cholinergic"/>
    <property type="evidence" value="ECO:0007669"/>
    <property type="project" value="InterPro"/>
</dbReference>
<dbReference type="InterPro" id="IPR045860">
    <property type="entry name" value="Snake_toxin-like_sf"/>
</dbReference>
<reference evidence="4" key="1">
    <citation type="submission" date="2021-02" db="EMBL/GenBank/DDBJ databases">
        <authorList>
            <person name="Nowell W R."/>
        </authorList>
    </citation>
    <scope>NUCLEOTIDE SEQUENCE</scope>
</reference>
<dbReference type="EMBL" id="CAJNOR010015088">
    <property type="protein sequence ID" value="CAF1681155.1"/>
    <property type="molecule type" value="Genomic_DNA"/>
</dbReference>
<name>A0A816H0J5_ADIRI</name>
<evidence type="ECO:0000313" key="4">
    <source>
        <dbReference type="EMBL" id="CAF1681155.1"/>
    </source>
</evidence>
<keyword evidence="1 3" id="KW-0732">Signal</keyword>
<gene>
    <name evidence="4" type="ORF">XAT740_LOCUS60583</name>
</gene>
<dbReference type="GO" id="GO:0030431">
    <property type="term" value="P:sleep"/>
    <property type="evidence" value="ECO:0007669"/>
    <property type="project" value="InterPro"/>
</dbReference>
<dbReference type="PANTHER" id="PTHR33562:SF2">
    <property type="entry name" value="PROTEIN QUIVER"/>
    <property type="match status" value="1"/>
</dbReference>
<protein>
    <recommendedName>
        <fullName evidence="6">Protein sleepless</fullName>
    </recommendedName>
</protein>
<evidence type="ECO:0000313" key="5">
    <source>
        <dbReference type="Proteomes" id="UP000663828"/>
    </source>
</evidence>
<dbReference type="PANTHER" id="PTHR33562">
    <property type="entry name" value="ATILLA, ISOFORM B-RELATED-RELATED"/>
    <property type="match status" value="1"/>
</dbReference>
<keyword evidence="5" id="KW-1185">Reference proteome</keyword>
<evidence type="ECO:0000256" key="1">
    <source>
        <dbReference type="ARBA" id="ARBA00022729"/>
    </source>
</evidence>
<keyword evidence="2" id="KW-0325">Glycoprotein</keyword>
<evidence type="ECO:0008006" key="6">
    <source>
        <dbReference type="Google" id="ProtNLM"/>
    </source>
</evidence>
<proteinExistence type="predicted"/>
<evidence type="ECO:0000256" key="2">
    <source>
        <dbReference type="ARBA" id="ARBA00023180"/>
    </source>
</evidence>
<organism evidence="4 5">
    <name type="scientific">Adineta ricciae</name>
    <name type="common">Rotifer</name>
    <dbReference type="NCBI Taxonomy" id="249248"/>
    <lineage>
        <taxon>Eukaryota</taxon>
        <taxon>Metazoa</taxon>
        <taxon>Spiralia</taxon>
        <taxon>Gnathifera</taxon>
        <taxon>Rotifera</taxon>
        <taxon>Eurotatoria</taxon>
        <taxon>Bdelloidea</taxon>
        <taxon>Adinetida</taxon>
        <taxon>Adinetidae</taxon>
        <taxon>Adineta</taxon>
    </lineage>
</organism>
<dbReference type="InterPro" id="IPR031424">
    <property type="entry name" value="QVR-like"/>
</dbReference>
<dbReference type="Pfam" id="PF17064">
    <property type="entry name" value="QVR"/>
    <property type="match status" value="1"/>
</dbReference>
<dbReference type="AlphaFoldDB" id="A0A816H0J5"/>
<feature type="chain" id="PRO_5032382358" description="Protein sleepless" evidence="3">
    <location>
        <begin position="19"/>
        <end position="132"/>
    </location>
</feature>
<feature type="signal peptide" evidence="3">
    <location>
        <begin position="1"/>
        <end position="18"/>
    </location>
</feature>